<accession>H0EIG8</accession>
<dbReference type="InParanoid" id="H0EIG8"/>
<dbReference type="SUPFAM" id="SSF142695">
    <property type="entry name" value="RibA-like"/>
    <property type="match status" value="1"/>
</dbReference>
<sequence>MSSTPPDQNAMMKEVLDALKNLQVNQVQLASNVDAITGRVNVLAGMKEVRDAAVGVSNTASSKSTEETPSTPKASEALIHDQAVPTSPSLPVDQIKEIGSSTEVSQTRKPGVTSRIILTVPDGKVCLNESGELAVTKFAVEPVWYLPGVAERFGIGGLTVYCFGDPAKMSDENVRLALRIHDEYLVYNARKRGLDRASEYFKRTENIAGVKDMRFQALMPDILHWLGIKKIDRMLSMSNMKHDAIVSQGIPIHERVELPESWIPADSRVEIDAKITAGELSHIPTLQIL</sequence>
<feature type="domain" description="GTP cyclohydrolase N-terminal" evidence="2">
    <location>
        <begin position="121"/>
        <end position="155"/>
    </location>
</feature>
<dbReference type="AlphaFoldDB" id="H0EIG8"/>
<dbReference type="PANTHER" id="PTHR47259:SF2">
    <property type="entry name" value="URACIL-REGULATED PROTEIN 1"/>
    <property type="match status" value="1"/>
</dbReference>
<feature type="region of interest" description="Disordered" evidence="1">
    <location>
        <begin position="55"/>
        <end position="89"/>
    </location>
</feature>
<protein>
    <submittedName>
        <fullName evidence="3">Putative Uracil-regulated protein 1</fullName>
    </submittedName>
</protein>
<evidence type="ECO:0000313" key="3">
    <source>
        <dbReference type="EMBL" id="EHL01689.1"/>
    </source>
</evidence>
<name>H0EIG8_GLAL7</name>
<dbReference type="EMBL" id="AGUE01000047">
    <property type="protein sequence ID" value="EHL01689.1"/>
    <property type="molecule type" value="Genomic_DNA"/>
</dbReference>
<evidence type="ECO:0000313" key="4">
    <source>
        <dbReference type="Proteomes" id="UP000005446"/>
    </source>
</evidence>
<dbReference type="Proteomes" id="UP000005446">
    <property type="component" value="Unassembled WGS sequence"/>
</dbReference>
<keyword evidence="4" id="KW-1185">Reference proteome</keyword>
<proteinExistence type="predicted"/>
<comment type="caution">
    <text evidence="3">The sequence shown here is derived from an EMBL/GenBank/DDBJ whole genome shotgun (WGS) entry which is preliminary data.</text>
</comment>
<organism evidence="3 4">
    <name type="scientific">Glarea lozoyensis (strain ATCC 74030 / MF5533)</name>
    <dbReference type="NCBI Taxonomy" id="1104152"/>
    <lineage>
        <taxon>Eukaryota</taxon>
        <taxon>Fungi</taxon>
        <taxon>Dikarya</taxon>
        <taxon>Ascomycota</taxon>
        <taxon>Pezizomycotina</taxon>
        <taxon>Leotiomycetes</taxon>
        <taxon>Helotiales</taxon>
        <taxon>Helotiaceae</taxon>
        <taxon>Glarea</taxon>
    </lineage>
</organism>
<dbReference type="Gene3D" id="3.40.50.10990">
    <property type="entry name" value="GTP cyclohydrolase II"/>
    <property type="match status" value="1"/>
</dbReference>
<gene>
    <name evidence="3" type="ORF">M7I_2323</name>
</gene>
<evidence type="ECO:0000256" key="1">
    <source>
        <dbReference type="SAM" id="MobiDB-lite"/>
    </source>
</evidence>
<dbReference type="PANTHER" id="PTHR47259">
    <property type="match status" value="1"/>
</dbReference>
<dbReference type="Pfam" id="PF12471">
    <property type="entry name" value="GTP_CH_N"/>
    <property type="match status" value="1"/>
</dbReference>
<feature type="compositionally biased region" description="Low complexity" evidence="1">
    <location>
        <begin position="59"/>
        <end position="73"/>
    </location>
</feature>
<dbReference type="HOGENOM" id="CLU_963294_0_0_1"/>
<dbReference type="InterPro" id="IPR022163">
    <property type="entry name" value="GTP_CH_N"/>
</dbReference>
<evidence type="ECO:0000259" key="2">
    <source>
        <dbReference type="Pfam" id="PF12471"/>
    </source>
</evidence>
<reference evidence="3 4" key="1">
    <citation type="journal article" date="2012" name="Eukaryot. Cell">
        <title>Genome sequence of the fungus Glarea lozoyensis: the first genome sequence of a species from the Helotiaceae family.</title>
        <authorList>
            <person name="Youssar L."/>
            <person name="Gruening B.A."/>
            <person name="Erxleben A."/>
            <person name="Guenther S."/>
            <person name="Huettel W."/>
        </authorList>
    </citation>
    <scope>NUCLEOTIDE SEQUENCE [LARGE SCALE GENOMIC DNA]</scope>
    <source>
        <strain evidence="4">ATCC 74030 / MF5533</strain>
    </source>
</reference>
<dbReference type="InterPro" id="IPR036144">
    <property type="entry name" value="RibA-like_sf"/>
</dbReference>
<dbReference type="OrthoDB" id="57939at2759"/>